<feature type="region of interest" description="Disordered" evidence="1">
    <location>
        <begin position="1"/>
        <end position="56"/>
    </location>
</feature>
<protein>
    <submittedName>
        <fullName evidence="3">Uncharacterized protein</fullName>
    </submittedName>
</protein>
<reference evidence="3" key="1">
    <citation type="submission" date="2015-05" db="EMBL/GenBank/DDBJ databases">
        <authorList>
            <person name="Wang D.B."/>
            <person name="Wang M."/>
        </authorList>
    </citation>
    <scope>NUCLEOTIDE SEQUENCE</scope>
    <source>
        <strain evidence="3">36-1</strain>
    </source>
</reference>
<feature type="compositionally biased region" description="Polar residues" evidence="1">
    <location>
        <begin position="15"/>
        <end position="41"/>
    </location>
</feature>
<evidence type="ECO:0000313" key="4">
    <source>
        <dbReference type="Proteomes" id="UP000245956"/>
    </source>
</evidence>
<feature type="region of interest" description="Disordered" evidence="1">
    <location>
        <begin position="131"/>
        <end position="151"/>
    </location>
</feature>
<reference evidence="2 5" key="4">
    <citation type="journal article" date="2024" name="Microbiol. Resour. Announc.">
        <title>Genome annotations for the ascomycete fungi Trichoderma harzianum, Trichoderma aggressivum, and Purpureocillium lilacinum.</title>
        <authorList>
            <person name="Beijen E.P.W."/>
            <person name="Ohm R.A."/>
        </authorList>
    </citation>
    <scope>NUCLEOTIDE SEQUENCE [LARGE SCALE GENOMIC DNA]</scope>
    <source>
        <strain evidence="2 5">CBS 150709</strain>
    </source>
</reference>
<feature type="region of interest" description="Disordered" evidence="1">
    <location>
        <begin position="289"/>
        <end position="393"/>
    </location>
</feature>
<evidence type="ECO:0000256" key="1">
    <source>
        <dbReference type="SAM" id="MobiDB-lite"/>
    </source>
</evidence>
<sequence length="554" mass="60094">MSGPLSQGKILGQTEPLNQRPSSRSKAPLYNSTRSSHSGLNLISFGPNGGRFRPHRAPRHTWLTACANTDPGKVPPVALQTSTAVDKSATLLRTTTLVSAISMASPYLTGCQRRGSPENYLWIPFPRTSDISQSNSETMKPQSTKNPKQERIASRCGAQKQFHLGFSEEGTPMPISTSTHMVARHIRSAIEREDGDSTDNMHAALVHPRSDRFRSSMRRTSSKNILSKAIDEMLCDHPSDPVAMMVQRVVTQKATSQGERIASSATQLSHQRVGVSCLDSLSDVAPAVTGTPRCDTGTRAGAWASSSTAPQSWPTVRAARRRRTGAPRGLRRGTRQAWARPRHSSSSSSPHNPCPDAGAATDERSWFQESRQSKAQGARRARQAPPPHPLPWCGAVSFAAPHGWASHERDSQGVYDSASPVRAWSRARLTPKAPIGWIWLAPLPSRSGQAKKRTFNSQNNGPVQKKRAFPSRQNLAALIVLGDRPASQTKRACLVGRMIASVLVPTFAGDANNATLYSCPGTSTNLALPPRLAAEETKCGREHFGVLNTAQRSQ</sequence>
<feature type="compositionally biased region" description="Polar residues" evidence="1">
    <location>
        <begin position="304"/>
        <end position="314"/>
    </location>
</feature>
<dbReference type="Proteomes" id="UP001287286">
    <property type="component" value="Unassembled WGS sequence"/>
</dbReference>
<dbReference type="EMBL" id="LCWV01000020">
    <property type="protein sequence ID" value="PWI67201.1"/>
    <property type="molecule type" value="Genomic_DNA"/>
</dbReference>
<feature type="compositionally biased region" description="Polar residues" evidence="1">
    <location>
        <begin position="131"/>
        <end position="146"/>
    </location>
</feature>
<dbReference type="Proteomes" id="UP000245956">
    <property type="component" value="Unassembled WGS sequence"/>
</dbReference>
<proteinExistence type="predicted"/>
<evidence type="ECO:0000313" key="5">
    <source>
        <dbReference type="Proteomes" id="UP001287286"/>
    </source>
</evidence>
<keyword evidence="5" id="KW-1185">Reference proteome</keyword>
<comment type="caution">
    <text evidence="3">The sequence shown here is derived from an EMBL/GenBank/DDBJ whole genome shotgun (WGS) entry which is preliminary data.</text>
</comment>
<accession>A0A2U3DY62</accession>
<feature type="compositionally biased region" description="Basic residues" evidence="1">
    <location>
        <begin position="318"/>
        <end position="334"/>
    </location>
</feature>
<dbReference type="AlphaFoldDB" id="A0A2U3DY62"/>
<reference evidence="3 4" key="2">
    <citation type="journal article" date="2016" name="Front. Microbiol.">
        <title>Genome and transcriptome sequences reveal the specific parasitism of the nematophagous Purpureocillium lilacinum 36-1.</title>
        <authorList>
            <person name="Xie J."/>
            <person name="Li S."/>
            <person name="Mo C."/>
            <person name="Xiao X."/>
            <person name="Peng D."/>
            <person name="Wang G."/>
            <person name="Xiao Y."/>
        </authorList>
    </citation>
    <scope>NUCLEOTIDE SEQUENCE [LARGE SCALE GENOMIC DNA]</scope>
    <source>
        <strain evidence="3 4">36-1</strain>
    </source>
</reference>
<evidence type="ECO:0000313" key="3">
    <source>
        <dbReference type="EMBL" id="PWI67201.1"/>
    </source>
</evidence>
<evidence type="ECO:0000313" key="2">
    <source>
        <dbReference type="EMBL" id="KAK4090157.1"/>
    </source>
</evidence>
<reference evidence="2" key="3">
    <citation type="submission" date="2023-11" db="EMBL/GenBank/DDBJ databases">
        <authorList>
            <person name="Beijen E."/>
            <person name="Ohm R.A."/>
        </authorList>
    </citation>
    <scope>NUCLEOTIDE SEQUENCE</scope>
    <source>
        <strain evidence="2">CBS 150709</strain>
    </source>
</reference>
<name>A0A2U3DY62_PURLI</name>
<dbReference type="EMBL" id="JAWRVI010000016">
    <property type="protein sequence ID" value="KAK4090157.1"/>
    <property type="molecule type" value="Genomic_DNA"/>
</dbReference>
<gene>
    <name evidence="3" type="ORF">PCL_04363</name>
    <name evidence="2" type="ORF">Purlil1_5328</name>
</gene>
<organism evidence="3 4">
    <name type="scientific">Purpureocillium lilacinum</name>
    <name type="common">Paecilomyces lilacinus</name>
    <dbReference type="NCBI Taxonomy" id="33203"/>
    <lineage>
        <taxon>Eukaryota</taxon>
        <taxon>Fungi</taxon>
        <taxon>Dikarya</taxon>
        <taxon>Ascomycota</taxon>
        <taxon>Pezizomycotina</taxon>
        <taxon>Sordariomycetes</taxon>
        <taxon>Hypocreomycetidae</taxon>
        <taxon>Hypocreales</taxon>
        <taxon>Ophiocordycipitaceae</taxon>
        <taxon>Purpureocillium</taxon>
    </lineage>
</organism>